<gene>
    <name evidence="2" type="ORF">LJ725_20195</name>
</gene>
<dbReference type="Proteomes" id="UP001198862">
    <property type="component" value="Unassembled WGS sequence"/>
</dbReference>
<organism evidence="2 3">
    <name type="scientific">Reyranella aquatilis</name>
    <dbReference type="NCBI Taxonomy" id="2035356"/>
    <lineage>
        <taxon>Bacteria</taxon>
        <taxon>Pseudomonadati</taxon>
        <taxon>Pseudomonadota</taxon>
        <taxon>Alphaproteobacteria</taxon>
        <taxon>Hyphomicrobiales</taxon>
        <taxon>Reyranellaceae</taxon>
        <taxon>Reyranella</taxon>
    </lineage>
</organism>
<comment type="caution">
    <text evidence="2">The sequence shown here is derived from an EMBL/GenBank/DDBJ whole genome shotgun (WGS) entry which is preliminary data.</text>
</comment>
<dbReference type="InterPro" id="IPR036737">
    <property type="entry name" value="OmpA-like_sf"/>
</dbReference>
<keyword evidence="1" id="KW-0732">Signal</keyword>
<name>A0ABS8KYX0_9HYPH</name>
<evidence type="ECO:0000256" key="1">
    <source>
        <dbReference type="SAM" id="SignalP"/>
    </source>
</evidence>
<dbReference type="RefSeq" id="WP_230552546.1">
    <property type="nucleotide sequence ID" value="NZ_JAJISD010000009.1"/>
</dbReference>
<dbReference type="PROSITE" id="PS51257">
    <property type="entry name" value="PROKAR_LIPOPROTEIN"/>
    <property type="match status" value="1"/>
</dbReference>
<dbReference type="EMBL" id="JAJISD010000009">
    <property type="protein sequence ID" value="MCC8431302.1"/>
    <property type="molecule type" value="Genomic_DNA"/>
</dbReference>
<evidence type="ECO:0000313" key="2">
    <source>
        <dbReference type="EMBL" id="MCC8431302.1"/>
    </source>
</evidence>
<proteinExistence type="predicted"/>
<accession>A0ABS8KYX0</accession>
<protein>
    <recommendedName>
        <fullName evidence="4">OmpA-like domain-containing protein</fullName>
    </recommendedName>
</protein>
<reference evidence="2 3" key="1">
    <citation type="submission" date="2021-11" db="EMBL/GenBank/DDBJ databases">
        <authorList>
            <person name="Lee D.-H."/>
            <person name="Kim S.-B."/>
        </authorList>
    </citation>
    <scope>NUCLEOTIDE SEQUENCE [LARGE SCALE GENOMIC DNA]</scope>
    <source>
        <strain evidence="2 3">KCTC 52223</strain>
    </source>
</reference>
<sequence>MRTISSLFVLAGLACAPLGAMAQDLAFASNAPVSDRLVFMGPSDVRVPPSAIETIRSAADAAKSAPVLIEGRADRASAVKQELIRQGAPAEAITVRPTPTRPLAQVGDGIDDPTERRVNIRF</sequence>
<evidence type="ECO:0008006" key="4">
    <source>
        <dbReference type="Google" id="ProtNLM"/>
    </source>
</evidence>
<dbReference type="SUPFAM" id="SSF103088">
    <property type="entry name" value="OmpA-like"/>
    <property type="match status" value="1"/>
</dbReference>
<feature type="signal peptide" evidence="1">
    <location>
        <begin position="1"/>
        <end position="22"/>
    </location>
</feature>
<evidence type="ECO:0000313" key="3">
    <source>
        <dbReference type="Proteomes" id="UP001198862"/>
    </source>
</evidence>
<feature type="chain" id="PRO_5046505032" description="OmpA-like domain-containing protein" evidence="1">
    <location>
        <begin position="23"/>
        <end position="122"/>
    </location>
</feature>
<keyword evidence="3" id="KW-1185">Reference proteome</keyword>